<proteinExistence type="predicted"/>
<dbReference type="InterPro" id="IPR022409">
    <property type="entry name" value="PKD/Chitinase_dom"/>
</dbReference>
<accession>A0A9X1F9T2</accession>
<dbReference type="InterPro" id="IPR026341">
    <property type="entry name" value="T9SS_type_B"/>
</dbReference>
<protein>
    <submittedName>
        <fullName evidence="3">T9SS type B sorting domain-containing protein</fullName>
    </submittedName>
</protein>
<dbReference type="SMART" id="SM00089">
    <property type="entry name" value="PKD"/>
    <property type="match status" value="1"/>
</dbReference>
<keyword evidence="4" id="KW-1185">Reference proteome</keyword>
<dbReference type="EMBL" id="JAGSPD010000009">
    <property type="protein sequence ID" value="MBV7269804.1"/>
    <property type="molecule type" value="Genomic_DNA"/>
</dbReference>
<evidence type="ECO:0000256" key="1">
    <source>
        <dbReference type="SAM" id="SignalP"/>
    </source>
</evidence>
<reference evidence="3" key="1">
    <citation type="submission" date="2021-04" db="EMBL/GenBank/DDBJ databases">
        <authorList>
            <person name="Pira H."/>
            <person name="Risdian C."/>
            <person name="Wink J."/>
        </authorList>
    </citation>
    <scope>NUCLEOTIDE SEQUENCE</scope>
    <source>
        <strain evidence="3">WHY3</strain>
    </source>
</reference>
<dbReference type="PROSITE" id="PS50093">
    <property type="entry name" value="PKD"/>
    <property type="match status" value="1"/>
</dbReference>
<name>A0A9X1F9T2_9FLAO</name>
<sequence>MNILTTYQQPFILKKACILICIFFSTATLLSQNAETENWYFGELSGLNFASQENPSVLTNSNMATPAGCSSISDIDGNLLFYTNGKTIWNNSHNIMVNGDNVFGDQNSAQNSIIIPIYGLNDIYYLFTVAPNGLFYAIIDMSLNNGLGEVTNFNIPVLESTDVGKLTAVHHADGESIWLMTTRKNENDIYTSFYNYKINTNGVIENPVISDGLFYEGITQGIMKYSPDGSRLAITNIRPTSLDKHISLFDFDNGTGFLSNRINVLTSFTFFEIVSAYGVEFSSDSKKLYATLIRQGDFSPDTGGIVEDSEKRSFLYQYNAEFTDVSGNSSLLHEQVDGLIPGSIQLAKSGKIYRAVSQNEGNGLNFLGAVNNPNEVGFASSYTHNSIDLNQNLSRLGLPNFIQSYFRTRILNEDTCLNEELAFEVDTYAPITAAQWDFGDGNTSNEISPNYSYSESGIYDVTVTITVNNRPITTNKTIEIFELPELIQNQELVQCDVDFDGISIFNLNDIKEVITDPDLEEQLFFFETLENAEQHINPITNPDSYTNIEPNQEVFVKVVNDNDCGVFTSFFLNAIYVSPIIISDYYVCEDSDQIVGDEQGYFTITDIIDHIRNEIAISSGTSLEFYPTLFDAQTSQNNIRAALLSPSTTIWVKFVEPGFACSGIGSINLVVNDTPIVEINDSYTFCPTEGFTLFGDPSNDRFEWLNSNGEVLSTLQEFTTNTEGTYTLNAYNTQNGIECSNSKTFTVTQIPEPEFQTIITDLDYNNNTVKIVMEGDGSYEFSLDDIAYFGNSNEYSFFNVESGMQTVYVRDIDQCYPAISKSLHLIGYPKFITPNDDGVNDYWQVKGLTENTYKSIRIFDRYGKLIAELNPSNGLRWDGRFNNVVMPSNDYWFRVEFIDGNVTVGNFSLKN</sequence>
<dbReference type="RefSeq" id="WP_218546661.1">
    <property type="nucleotide sequence ID" value="NZ_JAGSPD010000009.1"/>
</dbReference>
<feature type="domain" description="PKD" evidence="2">
    <location>
        <begin position="427"/>
        <end position="466"/>
    </location>
</feature>
<feature type="signal peptide" evidence="1">
    <location>
        <begin position="1"/>
        <end position="27"/>
    </location>
</feature>
<dbReference type="CDD" id="cd00146">
    <property type="entry name" value="PKD"/>
    <property type="match status" value="1"/>
</dbReference>
<dbReference type="InterPro" id="IPR000601">
    <property type="entry name" value="PKD_dom"/>
</dbReference>
<organism evidence="3 4">
    <name type="scientific">Winogradskyella luteola</name>
    <dbReference type="NCBI Taxonomy" id="2828330"/>
    <lineage>
        <taxon>Bacteria</taxon>
        <taxon>Pseudomonadati</taxon>
        <taxon>Bacteroidota</taxon>
        <taxon>Flavobacteriia</taxon>
        <taxon>Flavobacteriales</taxon>
        <taxon>Flavobacteriaceae</taxon>
        <taxon>Winogradskyella</taxon>
    </lineage>
</organism>
<dbReference type="Pfam" id="PF13585">
    <property type="entry name" value="CHU_C"/>
    <property type="match status" value="1"/>
</dbReference>
<dbReference type="Pfam" id="PF18911">
    <property type="entry name" value="PKD_4"/>
    <property type="match status" value="1"/>
</dbReference>
<dbReference type="Proteomes" id="UP001138894">
    <property type="component" value="Unassembled WGS sequence"/>
</dbReference>
<evidence type="ECO:0000313" key="4">
    <source>
        <dbReference type="Proteomes" id="UP001138894"/>
    </source>
</evidence>
<gene>
    <name evidence="3" type="ORF">KCG49_11460</name>
</gene>
<evidence type="ECO:0000313" key="3">
    <source>
        <dbReference type="EMBL" id="MBV7269804.1"/>
    </source>
</evidence>
<comment type="caution">
    <text evidence="3">The sequence shown here is derived from an EMBL/GenBank/DDBJ whole genome shotgun (WGS) entry which is preliminary data.</text>
</comment>
<dbReference type="NCBIfam" id="TIGR04131">
    <property type="entry name" value="Bac_Flav_CTERM"/>
    <property type="match status" value="1"/>
</dbReference>
<evidence type="ECO:0000259" key="2">
    <source>
        <dbReference type="PROSITE" id="PS50093"/>
    </source>
</evidence>
<feature type="chain" id="PRO_5040992060" evidence="1">
    <location>
        <begin position="28"/>
        <end position="911"/>
    </location>
</feature>
<dbReference type="AlphaFoldDB" id="A0A9X1F9T2"/>
<keyword evidence="1" id="KW-0732">Signal</keyword>